<evidence type="ECO:0008006" key="3">
    <source>
        <dbReference type="Google" id="ProtNLM"/>
    </source>
</evidence>
<name>A0A5M6CJS4_9BACT</name>
<sequence>MTKKIWPIFGLLMFVLIANTFGQKFKVLEGNKEILKGQKEINILFDYSHLAVGKYDDEADYIAKKKVDYNKKESGKGTTWEKAWKGDRAKRYEPQFIELFNKYGEGMEVGNFASAKYTMTVTTTFVEPGYNIAISRKNAEIDGEIIITETGNPDKVVLRISYKGAQGKTFGGGDYDTGLRIQEAYAKLGKELGQYFN</sequence>
<comment type="caution">
    <text evidence="1">The sequence shown here is derived from an EMBL/GenBank/DDBJ whole genome shotgun (WGS) entry which is preliminary data.</text>
</comment>
<dbReference type="Proteomes" id="UP000323632">
    <property type="component" value="Unassembled WGS sequence"/>
</dbReference>
<dbReference type="RefSeq" id="WP_150033106.1">
    <property type="nucleotide sequence ID" value="NZ_VWSH01000003.1"/>
</dbReference>
<protein>
    <recommendedName>
        <fullName evidence="3">DUF4410 domain-containing protein</fullName>
    </recommendedName>
</protein>
<reference evidence="1 2" key="1">
    <citation type="submission" date="2019-09" db="EMBL/GenBank/DDBJ databases">
        <title>Genome sequence and assembly of Taibaiella sp.</title>
        <authorList>
            <person name="Chhetri G."/>
        </authorList>
    </citation>
    <scope>NUCLEOTIDE SEQUENCE [LARGE SCALE GENOMIC DNA]</scope>
    <source>
        <strain evidence="1 2">KVB11</strain>
    </source>
</reference>
<proteinExistence type="predicted"/>
<evidence type="ECO:0000313" key="2">
    <source>
        <dbReference type="Proteomes" id="UP000323632"/>
    </source>
</evidence>
<organism evidence="1 2">
    <name type="scientific">Taibaiella lutea</name>
    <dbReference type="NCBI Taxonomy" id="2608001"/>
    <lineage>
        <taxon>Bacteria</taxon>
        <taxon>Pseudomonadati</taxon>
        <taxon>Bacteroidota</taxon>
        <taxon>Chitinophagia</taxon>
        <taxon>Chitinophagales</taxon>
        <taxon>Chitinophagaceae</taxon>
        <taxon>Taibaiella</taxon>
    </lineage>
</organism>
<keyword evidence="2" id="KW-1185">Reference proteome</keyword>
<dbReference type="EMBL" id="VWSH01000003">
    <property type="protein sequence ID" value="KAA5533359.1"/>
    <property type="molecule type" value="Genomic_DNA"/>
</dbReference>
<evidence type="ECO:0000313" key="1">
    <source>
        <dbReference type="EMBL" id="KAA5533359.1"/>
    </source>
</evidence>
<gene>
    <name evidence="1" type="ORF">F0919_12505</name>
</gene>
<dbReference type="AlphaFoldDB" id="A0A5M6CJS4"/>
<accession>A0A5M6CJS4</accession>